<dbReference type="GO" id="GO:0005524">
    <property type="term" value="F:ATP binding"/>
    <property type="evidence" value="ECO:0007669"/>
    <property type="project" value="UniProtKB-KW"/>
</dbReference>
<dbReference type="PROSITE" id="PS50893">
    <property type="entry name" value="ABC_TRANSPORTER_2"/>
    <property type="match status" value="1"/>
</dbReference>
<evidence type="ECO:0000256" key="3">
    <source>
        <dbReference type="ARBA" id="ARBA00022840"/>
    </source>
</evidence>
<protein>
    <submittedName>
        <fullName evidence="5">ABC-type nitrate/sulfonate/bicarbonate transport system, ATPase component</fullName>
    </submittedName>
</protein>
<reference evidence="5 6" key="1">
    <citation type="submission" date="2016-10" db="EMBL/GenBank/DDBJ databases">
        <authorList>
            <person name="de Groot N.N."/>
        </authorList>
    </citation>
    <scope>NUCLEOTIDE SEQUENCE [LARGE SCALE GENOMIC DNA]</scope>
    <source>
        <strain evidence="5 6">B25</strain>
    </source>
</reference>
<accession>A0A1H9CCN8</accession>
<dbReference type="SMART" id="SM00382">
    <property type="entry name" value="AAA"/>
    <property type="match status" value="1"/>
</dbReference>
<evidence type="ECO:0000256" key="2">
    <source>
        <dbReference type="ARBA" id="ARBA00022741"/>
    </source>
</evidence>
<dbReference type="CDD" id="cd03293">
    <property type="entry name" value="ABC_NrtD_SsuB_transporters"/>
    <property type="match status" value="1"/>
</dbReference>
<dbReference type="Proteomes" id="UP000182360">
    <property type="component" value="Unassembled WGS sequence"/>
</dbReference>
<dbReference type="GO" id="GO:0016887">
    <property type="term" value="F:ATP hydrolysis activity"/>
    <property type="evidence" value="ECO:0007669"/>
    <property type="project" value="InterPro"/>
</dbReference>
<dbReference type="InterPro" id="IPR003439">
    <property type="entry name" value="ABC_transporter-like_ATP-bd"/>
</dbReference>
<feature type="domain" description="ABC transporter" evidence="4">
    <location>
        <begin position="6"/>
        <end position="233"/>
    </location>
</feature>
<dbReference type="PROSITE" id="PS00211">
    <property type="entry name" value="ABC_TRANSPORTER_1"/>
    <property type="match status" value="1"/>
</dbReference>
<dbReference type="InterPro" id="IPR017871">
    <property type="entry name" value="ABC_transporter-like_CS"/>
</dbReference>
<keyword evidence="3" id="KW-0067">ATP-binding</keyword>
<keyword evidence="6" id="KW-1185">Reference proteome</keyword>
<keyword evidence="1" id="KW-0813">Transport</keyword>
<dbReference type="EMBL" id="FOFU01000002">
    <property type="protein sequence ID" value="SEP98914.1"/>
    <property type="molecule type" value="Genomic_DNA"/>
</dbReference>
<dbReference type="SUPFAM" id="SSF52540">
    <property type="entry name" value="P-loop containing nucleoside triphosphate hydrolases"/>
    <property type="match status" value="1"/>
</dbReference>
<evidence type="ECO:0000313" key="5">
    <source>
        <dbReference type="EMBL" id="SEP98914.1"/>
    </source>
</evidence>
<organism evidence="5 6">
    <name type="scientific">Treponema bryantii</name>
    <dbReference type="NCBI Taxonomy" id="163"/>
    <lineage>
        <taxon>Bacteria</taxon>
        <taxon>Pseudomonadati</taxon>
        <taxon>Spirochaetota</taxon>
        <taxon>Spirochaetia</taxon>
        <taxon>Spirochaetales</taxon>
        <taxon>Treponemataceae</taxon>
        <taxon>Treponema</taxon>
    </lineage>
</organism>
<gene>
    <name evidence="5" type="ORF">SAMN04487977_102128</name>
</gene>
<dbReference type="InterPro" id="IPR050166">
    <property type="entry name" value="ABC_transporter_ATP-bind"/>
</dbReference>
<sequence>MEDSLLKIEAINKSFGERQVLKNINFSLKKGEFVSLVGVSGSGKSTLLNIIAGLEKPDNGSMYLEGCSITNQKGKVSYMFQKDLLFPYYTILDNVILPLVIQGTEKGDAKKLAEPLFKQFGLEGTQSQYPSELSGGMRQRAAFLRTYLNSKKVMLLDEPFSALDMITKNHMHEWYLQTVRKLGLTTLLITHDIEEAILLSDRILIMNNVNDSEETNIIAELMVESERPRTMEFCFTEQFARMKQKIYNML</sequence>
<dbReference type="RefSeq" id="WP_074641140.1">
    <property type="nucleotide sequence ID" value="NZ_FOFU01000002.1"/>
</dbReference>
<dbReference type="Pfam" id="PF00005">
    <property type="entry name" value="ABC_tran"/>
    <property type="match status" value="1"/>
</dbReference>
<dbReference type="PANTHER" id="PTHR42788">
    <property type="entry name" value="TAURINE IMPORT ATP-BINDING PROTEIN-RELATED"/>
    <property type="match status" value="1"/>
</dbReference>
<dbReference type="AlphaFoldDB" id="A0A1H9CCN8"/>
<dbReference type="InterPro" id="IPR003593">
    <property type="entry name" value="AAA+_ATPase"/>
</dbReference>
<dbReference type="Gene3D" id="3.40.50.300">
    <property type="entry name" value="P-loop containing nucleotide triphosphate hydrolases"/>
    <property type="match status" value="1"/>
</dbReference>
<keyword evidence="2" id="KW-0547">Nucleotide-binding</keyword>
<dbReference type="OrthoDB" id="9801958at2"/>
<dbReference type="PANTHER" id="PTHR42788:SF2">
    <property type="entry name" value="ABC TRANSPORTER ATP-BINDING PROTEIN"/>
    <property type="match status" value="1"/>
</dbReference>
<dbReference type="InterPro" id="IPR027417">
    <property type="entry name" value="P-loop_NTPase"/>
</dbReference>
<proteinExistence type="predicted"/>
<name>A0A1H9CCN8_9SPIR</name>
<evidence type="ECO:0000256" key="1">
    <source>
        <dbReference type="ARBA" id="ARBA00022448"/>
    </source>
</evidence>
<evidence type="ECO:0000313" key="6">
    <source>
        <dbReference type="Proteomes" id="UP000182360"/>
    </source>
</evidence>
<evidence type="ECO:0000259" key="4">
    <source>
        <dbReference type="PROSITE" id="PS50893"/>
    </source>
</evidence>